<dbReference type="Gene3D" id="3.90.190.10">
    <property type="entry name" value="Protein tyrosine phosphatase superfamily"/>
    <property type="match status" value="1"/>
</dbReference>
<dbReference type="Pfam" id="PF22741">
    <property type="entry name" value="PTP-NADK"/>
    <property type="match status" value="1"/>
</dbReference>
<reference evidence="3" key="1">
    <citation type="journal article" date="2013" name="Proc. Natl. Acad. Sci. U.S.A.">
        <title>Improving the coverage of the cyanobacterial phylum using diversity-driven genome sequencing.</title>
        <authorList>
            <person name="Shih P.M."/>
            <person name="Wu D."/>
            <person name="Latifi A."/>
            <person name="Axen S.D."/>
            <person name="Fewer D.P."/>
            <person name="Talla E."/>
            <person name="Calteau A."/>
            <person name="Cai F."/>
            <person name="Tandeau de Marsac N."/>
            <person name="Rippka R."/>
            <person name="Herdman M."/>
            <person name="Sivonen K."/>
            <person name="Coursin T."/>
            <person name="Laurent T."/>
            <person name="Goodwin L."/>
            <person name="Nolan M."/>
            <person name="Davenport K.W."/>
            <person name="Han C.S."/>
            <person name="Rubin E.M."/>
            <person name="Eisen J.A."/>
            <person name="Woyke T."/>
            <person name="Gugger M."/>
            <person name="Kerfeld C.A."/>
        </authorList>
    </citation>
    <scope>NUCLEOTIDE SEQUENCE [LARGE SCALE GENOMIC DNA]</scope>
    <source>
        <strain evidence="3">ATCC 27899 / PCC 7122</strain>
    </source>
</reference>
<dbReference type="Proteomes" id="UP000010474">
    <property type="component" value="Chromosome"/>
</dbReference>
<protein>
    <submittedName>
        <fullName evidence="2">Beta-lactamase hydrolase-family protein</fullName>
    </submittedName>
</protein>
<keyword evidence="2" id="KW-0378">Hydrolase</keyword>
<dbReference type="eggNOG" id="COG3453">
    <property type="taxonomic scope" value="Bacteria"/>
</dbReference>
<dbReference type="OrthoDB" id="531258at2"/>
<gene>
    <name evidence="2" type="ordered locus">Anacy_4210</name>
</gene>
<keyword evidence="3" id="KW-1185">Reference proteome</keyword>
<proteinExistence type="predicted"/>
<accession>K9ZMM8</accession>
<dbReference type="SUPFAM" id="SSF52799">
    <property type="entry name" value="(Phosphotyrosine protein) phosphatases II"/>
    <property type="match status" value="1"/>
</dbReference>
<dbReference type="KEGG" id="acy:Anacy_4210"/>
<dbReference type="EMBL" id="CP003659">
    <property type="protein sequence ID" value="AFZ59575.1"/>
    <property type="molecule type" value="Genomic_DNA"/>
</dbReference>
<evidence type="ECO:0000313" key="2">
    <source>
        <dbReference type="EMBL" id="AFZ59575.1"/>
    </source>
</evidence>
<evidence type="ECO:0000259" key="1">
    <source>
        <dbReference type="Pfam" id="PF22741"/>
    </source>
</evidence>
<dbReference type="InterPro" id="IPR055214">
    <property type="entry name" value="PTP-NADK"/>
</dbReference>
<dbReference type="GO" id="GO:0016787">
    <property type="term" value="F:hydrolase activity"/>
    <property type="evidence" value="ECO:0007669"/>
    <property type="project" value="UniProtKB-KW"/>
</dbReference>
<dbReference type="STRING" id="272123.Anacy_4210"/>
<dbReference type="AlphaFoldDB" id="K9ZMM8"/>
<dbReference type="PATRIC" id="fig|272123.3.peg.4568"/>
<name>K9ZMM8_ANACC</name>
<dbReference type="InterPro" id="IPR029021">
    <property type="entry name" value="Prot-tyrosine_phosphatase-like"/>
</dbReference>
<dbReference type="HOGENOM" id="CLU_105726_2_0_3"/>
<feature type="domain" description="DSP-PTPase phosphatase fused to NAD+ Kinase" evidence="1">
    <location>
        <begin position="14"/>
        <end position="94"/>
    </location>
</feature>
<sequence length="127" mass="14507">MNVVRKINQELTICGQITPEQLQNLADDGYKSILNLRFADEQNSWNNEQEKTELLGLHYVNFPIKIENLNHESAIEVFQIISELPKPLLIHCDNSKCSAVIVLLYISTKQGIEFNQAWQQAVNLGLL</sequence>
<evidence type="ECO:0000313" key="3">
    <source>
        <dbReference type="Proteomes" id="UP000010474"/>
    </source>
</evidence>
<organism evidence="2 3">
    <name type="scientific">Anabaena cylindrica (strain ATCC 27899 / PCC 7122)</name>
    <dbReference type="NCBI Taxonomy" id="272123"/>
    <lineage>
        <taxon>Bacteria</taxon>
        <taxon>Bacillati</taxon>
        <taxon>Cyanobacteriota</taxon>
        <taxon>Cyanophyceae</taxon>
        <taxon>Nostocales</taxon>
        <taxon>Nostocaceae</taxon>
        <taxon>Anabaena</taxon>
    </lineage>
</organism>
<dbReference type="RefSeq" id="WP_015216192.1">
    <property type="nucleotide sequence ID" value="NC_019771.1"/>
</dbReference>